<sequence length="646" mass="72046">MTIPTLSAVLIVLASGLHFSAARAVNISNTWMLPEEGFPVFYRYFRDRISWYEADAVCQFHHGYLVTADSSSQYDAIRAYLKELDITDNVWIGLSKSAEKPNFTWTNLQPLSTEGHWQDAIPVSSSLLCVAMDPAKDFLWKPMSCGGPEVASFICELPIPEWAQGARGCLLTELPSLTVLYIPEQSSIDLTSDCGLDGTKRIACKGDADREEILKQLTCALPHEDFEERTPSPLPPAEPSTTTRAPLWTSNTVNVYYGLPTRHRRETEGETPSTARFTATETFEATNYDTQVTTSNTFDASTSESIEIKATGSTLPEVIQLEDGVATSGNNVTPLLEGTEVTEISHSTFAGSSLPSIEKDIAAEYPSAISQGQLFSIIENGTMFDIIELNETSERDSKTQNEAQTNKQKTEFKPSVKLTQINEKNSKKTSDTKTKPISKKDVYKNADPKKFSLKKNYTKSDQKDEETNVSKEIEIFPIVHDTSIKLNRTFRKELPGESKKKIQTEQNKAKNATAVLEQNPDKSNSSNIDPNLDLLNKNVAENNESEFIESDVESESPKTQLSTESASNVSENEQSEMDETGAAIKPNRQRQLTRPQRRPFYPYFFSRNILLLHIIGKYVALLASGELSRAIFENIDFLPICYIGVR</sequence>
<evidence type="ECO:0000256" key="2">
    <source>
        <dbReference type="SAM" id="SignalP"/>
    </source>
</evidence>
<dbReference type="PROSITE" id="PS50041">
    <property type="entry name" value="C_TYPE_LECTIN_2"/>
    <property type="match status" value="1"/>
</dbReference>
<dbReference type="OrthoDB" id="5858677at2759"/>
<feature type="compositionally biased region" description="Acidic residues" evidence="1">
    <location>
        <begin position="545"/>
        <end position="554"/>
    </location>
</feature>
<dbReference type="InterPro" id="IPR001304">
    <property type="entry name" value="C-type_lectin-like"/>
</dbReference>
<reference evidence="4" key="1">
    <citation type="submission" date="2022-01" db="EMBL/GenBank/DDBJ databases">
        <authorList>
            <person name="King R."/>
        </authorList>
    </citation>
    <scope>NUCLEOTIDE SEQUENCE</scope>
</reference>
<dbReference type="PANTHER" id="PTHR45784">
    <property type="entry name" value="C-TYPE LECTIN DOMAIN FAMILY 20 MEMBER A-RELATED"/>
    <property type="match status" value="1"/>
</dbReference>
<evidence type="ECO:0000259" key="3">
    <source>
        <dbReference type="PROSITE" id="PS50041"/>
    </source>
</evidence>
<gene>
    <name evidence="4" type="ORF">PHAECO_LOCUS1480</name>
</gene>
<reference evidence="4" key="2">
    <citation type="submission" date="2022-10" db="EMBL/GenBank/DDBJ databases">
        <authorList>
            <consortium name="ENA_rothamsted_submissions"/>
            <consortium name="culmorum"/>
            <person name="King R."/>
        </authorList>
    </citation>
    <scope>NUCLEOTIDE SEQUENCE</scope>
</reference>
<feature type="compositionally biased region" description="Polar residues" evidence="1">
    <location>
        <begin position="557"/>
        <end position="572"/>
    </location>
</feature>
<protein>
    <recommendedName>
        <fullName evidence="3">C-type lectin domain-containing protein</fullName>
    </recommendedName>
</protein>
<dbReference type="Gene3D" id="3.10.100.10">
    <property type="entry name" value="Mannose-Binding Protein A, subunit A"/>
    <property type="match status" value="1"/>
</dbReference>
<evidence type="ECO:0000313" key="4">
    <source>
        <dbReference type="EMBL" id="CAG9814547.1"/>
    </source>
</evidence>
<feature type="region of interest" description="Disordered" evidence="1">
    <location>
        <begin position="224"/>
        <end position="245"/>
    </location>
</feature>
<dbReference type="Pfam" id="PF00059">
    <property type="entry name" value="Lectin_C"/>
    <property type="match status" value="1"/>
</dbReference>
<feature type="chain" id="PRO_5040150151" description="C-type lectin domain-containing protein" evidence="2">
    <location>
        <begin position="25"/>
        <end position="646"/>
    </location>
</feature>
<dbReference type="CDD" id="cd00037">
    <property type="entry name" value="CLECT"/>
    <property type="match status" value="1"/>
</dbReference>
<evidence type="ECO:0000256" key="1">
    <source>
        <dbReference type="SAM" id="MobiDB-lite"/>
    </source>
</evidence>
<feature type="compositionally biased region" description="Basic and acidic residues" evidence="1">
    <location>
        <begin position="424"/>
        <end position="443"/>
    </location>
</feature>
<dbReference type="SMART" id="SM00034">
    <property type="entry name" value="CLECT"/>
    <property type="match status" value="1"/>
</dbReference>
<dbReference type="InterPro" id="IPR016187">
    <property type="entry name" value="CTDL_fold"/>
</dbReference>
<feature type="domain" description="C-type lectin" evidence="3">
    <location>
        <begin position="42"/>
        <end position="145"/>
    </location>
</feature>
<feature type="compositionally biased region" description="Basic and acidic residues" evidence="1">
    <location>
        <begin position="490"/>
        <end position="503"/>
    </location>
</feature>
<feature type="region of interest" description="Disordered" evidence="1">
    <location>
        <begin position="392"/>
        <end position="443"/>
    </location>
</feature>
<keyword evidence="5" id="KW-1185">Reference proteome</keyword>
<organism evidence="4 5">
    <name type="scientific">Phaedon cochleariae</name>
    <name type="common">Mustard beetle</name>
    <dbReference type="NCBI Taxonomy" id="80249"/>
    <lineage>
        <taxon>Eukaryota</taxon>
        <taxon>Metazoa</taxon>
        <taxon>Ecdysozoa</taxon>
        <taxon>Arthropoda</taxon>
        <taxon>Hexapoda</taxon>
        <taxon>Insecta</taxon>
        <taxon>Pterygota</taxon>
        <taxon>Neoptera</taxon>
        <taxon>Endopterygota</taxon>
        <taxon>Coleoptera</taxon>
        <taxon>Polyphaga</taxon>
        <taxon>Cucujiformia</taxon>
        <taxon>Chrysomeloidea</taxon>
        <taxon>Chrysomelidae</taxon>
        <taxon>Chrysomelinae</taxon>
        <taxon>Chrysomelini</taxon>
        <taxon>Phaedon</taxon>
    </lineage>
</organism>
<dbReference type="EMBL" id="OU896716">
    <property type="protein sequence ID" value="CAG9814547.1"/>
    <property type="molecule type" value="Genomic_DNA"/>
</dbReference>
<dbReference type="AlphaFoldDB" id="A0A9N9SCX5"/>
<feature type="signal peptide" evidence="2">
    <location>
        <begin position="1"/>
        <end position="24"/>
    </location>
</feature>
<name>A0A9N9SCX5_PHACE</name>
<dbReference type="Proteomes" id="UP001153737">
    <property type="component" value="Chromosome 10"/>
</dbReference>
<feature type="region of interest" description="Disordered" evidence="1">
    <location>
        <begin position="545"/>
        <end position="581"/>
    </location>
</feature>
<dbReference type="InterPro" id="IPR016186">
    <property type="entry name" value="C-type_lectin-like/link_sf"/>
</dbReference>
<dbReference type="SUPFAM" id="SSF56436">
    <property type="entry name" value="C-type lectin-like"/>
    <property type="match status" value="1"/>
</dbReference>
<feature type="region of interest" description="Disordered" evidence="1">
    <location>
        <begin position="490"/>
        <end position="533"/>
    </location>
</feature>
<dbReference type="PANTHER" id="PTHR45784:SF5">
    <property type="entry name" value="C-TYPE LECTIN DOMAIN FAMILY 20 MEMBER A-RELATED"/>
    <property type="match status" value="1"/>
</dbReference>
<keyword evidence="2" id="KW-0732">Signal</keyword>
<proteinExistence type="predicted"/>
<evidence type="ECO:0000313" key="5">
    <source>
        <dbReference type="Proteomes" id="UP001153737"/>
    </source>
</evidence>
<accession>A0A9N9SCX5</accession>